<dbReference type="STRING" id="2282107.A0A286UKS9"/>
<dbReference type="InParanoid" id="A0A286UKS9"/>
<keyword evidence="5" id="KW-1185">Reference proteome</keyword>
<dbReference type="OrthoDB" id="10261433at2759"/>
<dbReference type="GO" id="GO:0008483">
    <property type="term" value="F:transaminase activity"/>
    <property type="evidence" value="ECO:0007669"/>
    <property type="project" value="InterPro"/>
</dbReference>
<dbReference type="NCBIfam" id="NF005685">
    <property type="entry name" value="PRK07483.1"/>
    <property type="match status" value="1"/>
</dbReference>
<dbReference type="GO" id="GO:0005829">
    <property type="term" value="C:cytosol"/>
    <property type="evidence" value="ECO:0007669"/>
    <property type="project" value="TreeGrafter"/>
</dbReference>
<dbReference type="Proteomes" id="UP000217199">
    <property type="component" value="Unassembled WGS sequence"/>
</dbReference>
<comment type="caution">
    <text evidence="4">The sequence shown here is derived from an EMBL/GenBank/DDBJ whole genome shotgun (WGS) entry which is preliminary data.</text>
</comment>
<dbReference type="InterPro" id="IPR005814">
    <property type="entry name" value="Aminotrans_3"/>
</dbReference>
<dbReference type="Gene3D" id="3.90.1150.10">
    <property type="entry name" value="Aspartate Aminotransferase, domain 1"/>
    <property type="match status" value="1"/>
</dbReference>
<dbReference type="SUPFAM" id="SSF53383">
    <property type="entry name" value="PLP-dependent transferases"/>
    <property type="match status" value="1"/>
</dbReference>
<keyword evidence="4" id="KW-0808">Transferase</keyword>
<dbReference type="InterPro" id="IPR015424">
    <property type="entry name" value="PyrdxlP-dep_Trfase"/>
</dbReference>
<comment type="similarity">
    <text evidence="1 3">Belongs to the class-III pyridoxal-phosphate-dependent aminotransferase family.</text>
</comment>
<accession>A0A286UKS9</accession>
<evidence type="ECO:0000256" key="3">
    <source>
        <dbReference type="RuleBase" id="RU003560"/>
    </source>
</evidence>
<dbReference type="FunCoup" id="A0A286UKS9">
    <property type="interactions" value="5"/>
</dbReference>
<organism evidence="4 5">
    <name type="scientific">Pyrrhoderma noxium</name>
    <dbReference type="NCBI Taxonomy" id="2282107"/>
    <lineage>
        <taxon>Eukaryota</taxon>
        <taxon>Fungi</taxon>
        <taxon>Dikarya</taxon>
        <taxon>Basidiomycota</taxon>
        <taxon>Agaricomycotina</taxon>
        <taxon>Agaricomycetes</taxon>
        <taxon>Hymenochaetales</taxon>
        <taxon>Hymenochaetaceae</taxon>
        <taxon>Pyrrhoderma</taxon>
    </lineage>
</organism>
<name>A0A286UKS9_9AGAM</name>
<dbReference type="Pfam" id="PF00202">
    <property type="entry name" value="Aminotran_3"/>
    <property type="match status" value="1"/>
</dbReference>
<sequence>MSPIATEQTQDSAAAQPVKAATRPPILYRVPTSPPLVTSAHGIYMEIEGGRTVVDAVGGAAVTCIGNGHPKVIQAIKDQADKLSYAYQVQLTNGPAEELAKHLLASSKGAFVQCGFVSGGSEAMEAVMKLARQYFYESGQPQRKHFIARKLSFHGNTLGTLSLSYHPGRRAPYTVNLNTDCFHHVSPAYAKRFQKPDETEEQYVERLRQELEDKFQELGPDNVIGFCAETVVGATSGVVPPPKGYLKAMKSVCDKYGALFILDEVMSGMGRMGTFHAWELYGDGVTPDIQAVAKGLGGGYATIGAVLISERVSQGIRDNSGFWNHGHTYQAHPIACATSLAVQKVLVEENLVARGMEQGTKFGERLRQRMGAENSSLKPFVFDVRGSGCFWAVEFDFENPEAAAYDFKGKHFGPLVQAQCMSNNLIILGMNGGASVDGQLGEHAIFAPPYNITDEEIEKIVDVFARSAEEVLEASRR</sequence>
<gene>
    <name evidence="4" type="ORF">PNOK_0515500</name>
</gene>
<dbReference type="Gene3D" id="3.40.640.10">
    <property type="entry name" value="Type I PLP-dependent aspartate aminotransferase-like (Major domain)"/>
    <property type="match status" value="1"/>
</dbReference>
<dbReference type="PANTHER" id="PTHR43094">
    <property type="entry name" value="AMINOTRANSFERASE"/>
    <property type="match status" value="1"/>
</dbReference>
<reference evidence="4 5" key="1">
    <citation type="journal article" date="2017" name="Mol. Ecol.">
        <title>Comparative and population genomic landscape of Phellinus noxius: A hypervariable fungus causing root rot in trees.</title>
        <authorList>
            <person name="Chung C.L."/>
            <person name="Lee T.J."/>
            <person name="Akiba M."/>
            <person name="Lee H.H."/>
            <person name="Kuo T.H."/>
            <person name="Liu D."/>
            <person name="Ke H.M."/>
            <person name="Yokoi T."/>
            <person name="Roa M.B."/>
            <person name="Lu M.J."/>
            <person name="Chang Y.Y."/>
            <person name="Ann P.J."/>
            <person name="Tsai J.N."/>
            <person name="Chen C.Y."/>
            <person name="Tzean S.S."/>
            <person name="Ota Y."/>
            <person name="Hattori T."/>
            <person name="Sahashi N."/>
            <person name="Liou R.F."/>
            <person name="Kikuchi T."/>
            <person name="Tsai I.J."/>
        </authorList>
    </citation>
    <scope>NUCLEOTIDE SEQUENCE [LARGE SCALE GENOMIC DNA]</scope>
    <source>
        <strain evidence="4 5">FFPRI411160</strain>
    </source>
</reference>
<dbReference type="InterPro" id="IPR015422">
    <property type="entry name" value="PyrdxlP-dep_Trfase_small"/>
</dbReference>
<dbReference type="PANTHER" id="PTHR43094:SF1">
    <property type="entry name" value="AMINOTRANSFERASE CLASS-III"/>
    <property type="match status" value="1"/>
</dbReference>
<evidence type="ECO:0000313" key="5">
    <source>
        <dbReference type="Proteomes" id="UP000217199"/>
    </source>
</evidence>
<dbReference type="EMBL" id="NBII01000004">
    <property type="protein sequence ID" value="PAV20221.1"/>
    <property type="molecule type" value="Genomic_DNA"/>
</dbReference>
<dbReference type="CDD" id="cd00610">
    <property type="entry name" value="OAT_like"/>
    <property type="match status" value="1"/>
</dbReference>
<evidence type="ECO:0000256" key="1">
    <source>
        <dbReference type="ARBA" id="ARBA00008954"/>
    </source>
</evidence>
<protein>
    <submittedName>
        <fullName evidence="4">PLP-dependent transferase</fullName>
    </submittedName>
</protein>
<dbReference type="GO" id="GO:0030170">
    <property type="term" value="F:pyridoxal phosphate binding"/>
    <property type="evidence" value="ECO:0007669"/>
    <property type="project" value="InterPro"/>
</dbReference>
<keyword evidence="2 3" id="KW-0663">Pyridoxal phosphate</keyword>
<evidence type="ECO:0000256" key="2">
    <source>
        <dbReference type="ARBA" id="ARBA00022898"/>
    </source>
</evidence>
<proteinExistence type="inferred from homology"/>
<evidence type="ECO:0000313" key="4">
    <source>
        <dbReference type="EMBL" id="PAV20221.1"/>
    </source>
</evidence>
<dbReference type="InterPro" id="IPR015421">
    <property type="entry name" value="PyrdxlP-dep_Trfase_major"/>
</dbReference>
<dbReference type="AlphaFoldDB" id="A0A286UKS9"/>